<accession>A0A844GRG3</accession>
<dbReference type="InterPro" id="IPR007235">
    <property type="entry name" value="Glyco_trans_28_C"/>
</dbReference>
<protein>
    <submittedName>
        <fullName evidence="2">Glycosyltransferase</fullName>
    </submittedName>
</protein>
<keyword evidence="2" id="KW-0808">Transferase</keyword>
<dbReference type="InterPro" id="IPR016683">
    <property type="entry name" value="Glyco_trans_28_RedA_prd"/>
</dbReference>
<organism evidence="2 3">
    <name type="scientific">Cyanobacterium aponinum 0216</name>
    <dbReference type="NCBI Taxonomy" id="2676140"/>
    <lineage>
        <taxon>Bacteria</taxon>
        <taxon>Bacillati</taxon>
        <taxon>Cyanobacteriota</taxon>
        <taxon>Cyanophyceae</taxon>
        <taxon>Oscillatoriophycideae</taxon>
        <taxon>Chroococcales</taxon>
        <taxon>Geminocystaceae</taxon>
        <taxon>Cyanobacterium</taxon>
    </lineage>
</organism>
<dbReference type="SUPFAM" id="SSF53756">
    <property type="entry name" value="UDP-Glycosyltransferase/glycogen phosphorylase"/>
    <property type="match status" value="1"/>
</dbReference>
<dbReference type="PANTHER" id="PTHR21015:SF28">
    <property type="entry name" value="SLL1722 PROTEIN"/>
    <property type="match status" value="1"/>
</dbReference>
<comment type="caution">
    <text evidence="2">The sequence shown here is derived from an EMBL/GenBank/DDBJ whole genome shotgun (WGS) entry which is preliminary data.</text>
</comment>
<dbReference type="AlphaFoldDB" id="A0A844GRG3"/>
<name>A0A844GRG3_9CHRO</name>
<sequence length="446" mass="51157">MNIALPYFKNLWTHHGNVVPISEPQIKINQYFAVKKEQIFPKKLKIVLYSHDTMGLGHKRRNQLIAQTLEESGISGNILIISGIGEGNQFFSSSAIDYLTLPALYKSSDGEYQARHFDMSLKQIIKMRSQLILTAMKNFQPDIFIVDNVPRGAINELNPILKYLRKKTKTKCILGLRDILDDPDVIKNSWQKNNYEDAIRKYYDQVWIYGDEQIYNSIQEYTFSPDIASKFHYTGYLDQTARIQWYQKQHHKTDLHFPSKSLALCMVGGGQDGGNLALAFAQSNLPKNTYGIIITGPMMPPSVRQQIQEYCEMPSQNGAVRSNLQVLEYVNEPTLLLKKADWVVSMGGYNSTCEILSFQKRALIVPRITPRKEQLIRTEILNKLGFVDMLHPQQLSADALSQWFRQEKKHHPQTVNIDLDGLKKIPQLITEIVKKKKNSAKILLKT</sequence>
<dbReference type="PIRSF" id="PIRSF017085">
    <property type="entry name" value="Glycosyltransf_RedA_prd"/>
    <property type="match status" value="1"/>
</dbReference>
<dbReference type="Gene3D" id="3.40.50.2000">
    <property type="entry name" value="Glycogen Phosphorylase B"/>
    <property type="match status" value="1"/>
</dbReference>
<evidence type="ECO:0000313" key="3">
    <source>
        <dbReference type="Proteomes" id="UP000437131"/>
    </source>
</evidence>
<evidence type="ECO:0000259" key="1">
    <source>
        <dbReference type="Pfam" id="PF04101"/>
    </source>
</evidence>
<dbReference type="RefSeq" id="WP_155083018.1">
    <property type="nucleotide sequence ID" value="NZ_WMIA01000003.1"/>
</dbReference>
<feature type="domain" description="Glycosyl transferase family 28 C-terminal" evidence="1">
    <location>
        <begin position="291"/>
        <end position="375"/>
    </location>
</feature>
<dbReference type="EMBL" id="WMIA01000003">
    <property type="protein sequence ID" value="MTF38133.1"/>
    <property type="molecule type" value="Genomic_DNA"/>
</dbReference>
<reference evidence="2 3" key="1">
    <citation type="submission" date="2019-11" db="EMBL/GenBank/DDBJ databases">
        <title>Isolation of a new High Light Tolerant Cyanobacteria.</title>
        <authorList>
            <person name="Dobson Z."/>
            <person name="Vaughn N."/>
            <person name="Vaughn M."/>
            <person name="Fromme P."/>
            <person name="Mazor Y."/>
        </authorList>
    </citation>
    <scope>NUCLEOTIDE SEQUENCE [LARGE SCALE GENOMIC DNA]</scope>
    <source>
        <strain evidence="2 3">0216</strain>
    </source>
</reference>
<gene>
    <name evidence="2" type="ORF">GGC33_04260</name>
</gene>
<dbReference type="PANTHER" id="PTHR21015">
    <property type="entry name" value="UDP-N-ACETYLGLUCOSAMINE--N-ACETYLMURAMYL-(PENTAPEPTIDE) PYROPHOSPHORYL-UNDECAPRENOL N-ACETYLGLUCOSAMINE TRANSFERASE 1"/>
    <property type="match status" value="1"/>
</dbReference>
<dbReference type="GO" id="GO:0016758">
    <property type="term" value="F:hexosyltransferase activity"/>
    <property type="evidence" value="ECO:0007669"/>
    <property type="project" value="InterPro"/>
</dbReference>
<proteinExistence type="predicted"/>
<dbReference type="Proteomes" id="UP000437131">
    <property type="component" value="Unassembled WGS sequence"/>
</dbReference>
<evidence type="ECO:0000313" key="2">
    <source>
        <dbReference type="EMBL" id="MTF38133.1"/>
    </source>
</evidence>
<dbReference type="Pfam" id="PF04101">
    <property type="entry name" value="Glyco_tran_28_C"/>
    <property type="match status" value="1"/>
</dbReference>